<dbReference type="Pfam" id="PF00332">
    <property type="entry name" value="Glyco_hydro_17"/>
    <property type="match status" value="1"/>
</dbReference>
<proteinExistence type="inferred from homology"/>
<dbReference type="PROSITE" id="PS00587">
    <property type="entry name" value="GLYCOSYL_HYDROL_F17"/>
    <property type="match status" value="1"/>
</dbReference>
<dbReference type="InterPro" id="IPR017853">
    <property type="entry name" value="GH"/>
</dbReference>
<reference evidence="11 12" key="1">
    <citation type="journal article" date="2020" name="Nat. Commun.">
        <title>Genome of Tripterygium wilfordii and identification of cytochrome P450 involved in triptolide biosynthesis.</title>
        <authorList>
            <person name="Tu L."/>
            <person name="Su P."/>
            <person name="Zhang Z."/>
            <person name="Gao L."/>
            <person name="Wang J."/>
            <person name="Hu T."/>
            <person name="Zhou J."/>
            <person name="Zhang Y."/>
            <person name="Zhao Y."/>
            <person name="Liu Y."/>
            <person name="Song Y."/>
            <person name="Tong Y."/>
            <person name="Lu Y."/>
            <person name="Yang J."/>
            <person name="Xu C."/>
            <person name="Jia M."/>
            <person name="Peters R.J."/>
            <person name="Huang L."/>
            <person name="Gao W."/>
        </authorList>
    </citation>
    <scope>NUCLEOTIDE SEQUENCE [LARGE SCALE GENOMIC DNA]</scope>
    <source>
        <strain evidence="12">cv. XIE 37</strain>
        <tissue evidence="11">Leaf</tissue>
    </source>
</reference>
<feature type="chain" id="PRO_5029628659" description="glucan endo-1,3-beta-D-glucosidase" evidence="10">
    <location>
        <begin position="28"/>
        <end position="345"/>
    </location>
</feature>
<dbReference type="GO" id="GO:0005975">
    <property type="term" value="P:carbohydrate metabolic process"/>
    <property type="evidence" value="ECO:0007669"/>
    <property type="project" value="InterPro"/>
</dbReference>
<comment type="catalytic activity">
    <reaction evidence="1">
        <text>Hydrolysis of (1-&gt;3)-beta-D-glucosidic linkages in (1-&gt;3)-beta-D-glucans.</text>
        <dbReference type="EC" id="3.2.1.39"/>
    </reaction>
</comment>
<evidence type="ECO:0000256" key="9">
    <source>
        <dbReference type="RuleBase" id="RU004336"/>
    </source>
</evidence>
<evidence type="ECO:0000256" key="2">
    <source>
        <dbReference type="ARBA" id="ARBA00008773"/>
    </source>
</evidence>
<evidence type="ECO:0000256" key="3">
    <source>
        <dbReference type="ARBA" id="ARBA00012780"/>
    </source>
</evidence>
<comment type="similarity">
    <text evidence="2 8">Belongs to the glycosyl hydrolase 17 family.</text>
</comment>
<comment type="caution">
    <text evidence="11">The sequence shown here is derived from an EMBL/GenBank/DDBJ whole genome shotgun (WGS) entry which is preliminary data.</text>
</comment>
<keyword evidence="12" id="KW-1185">Reference proteome</keyword>
<evidence type="ECO:0000256" key="4">
    <source>
        <dbReference type="ARBA" id="ARBA00022801"/>
    </source>
</evidence>
<sequence>MQSRTHHHFLYSLCYLLLSLLYPSTDGAPVGICYGRVANNLPPPSTVVSILKSNAISNVRIFDIDCNTLQSFAGTGISLTIGIPNDILPALASGTPTTSIEWLQSHIFFHIPANQIRYIAVGNEIFLKDPVYILHLLPAIKNLYQALLILNLANTIKLSSPQAASVIVSSYPPSSATFDPSIKPTLIPLLQFLRESRSNFMINLYPYISYLKESAFIAADYALFGSRTAVQDGALMYNNLFDASVDAFVYALEKEGFPEIPVVVTETGWPTAGGAAASVGNALAYNENVVRRAAGNFGTPKRPAVGVEVYLFDIFDENGKVGEEYEKHFGIFGLDGLKIYDLNFK</sequence>
<evidence type="ECO:0000256" key="8">
    <source>
        <dbReference type="RuleBase" id="RU004335"/>
    </source>
</evidence>
<keyword evidence="10" id="KW-0732">Signal</keyword>
<keyword evidence="4 9" id="KW-0378">Hydrolase</keyword>
<evidence type="ECO:0000313" key="12">
    <source>
        <dbReference type="Proteomes" id="UP000593562"/>
    </source>
</evidence>
<dbReference type="InParanoid" id="A0A7J7D406"/>
<dbReference type="InterPro" id="IPR000490">
    <property type="entry name" value="Glyco_hydro_17"/>
</dbReference>
<dbReference type="PANTHER" id="PTHR32227">
    <property type="entry name" value="GLUCAN ENDO-1,3-BETA-GLUCOSIDASE BG1-RELATED-RELATED"/>
    <property type="match status" value="1"/>
</dbReference>
<dbReference type="GO" id="GO:0042973">
    <property type="term" value="F:glucan endo-1,3-beta-D-glucosidase activity"/>
    <property type="evidence" value="ECO:0007669"/>
    <property type="project" value="UniProtKB-EC"/>
</dbReference>
<name>A0A7J7D406_TRIWF</name>
<evidence type="ECO:0000313" key="11">
    <source>
        <dbReference type="EMBL" id="KAF5741072.1"/>
    </source>
</evidence>
<protein>
    <recommendedName>
        <fullName evidence="3">glucan endo-1,3-beta-D-glucosidase</fullName>
        <ecNumber evidence="3">3.2.1.39</ecNumber>
    </recommendedName>
    <alternativeName>
        <fullName evidence="6">(1-&gt;3)-beta-glucan endohydrolase</fullName>
    </alternativeName>
    <alternativeName>
        <fullName evidence="7">Beta-1,3-endoglucanase</fullName>
    </alternativeName>
</protein>
<evidence type="ECO:0000256" key="10">
    <source>
        <dbReference type="SAM" id="SignalP"/>
    </source>
</evidence>
<dbReference type="FunFam" id="3.20.20.80:FF:000010">
    <property type="entry name" value="glucan endo-1,3-beta-glucosidase, basic"/>
    <property type="match status" value="1"/>
</dbReference>
<evidence type="ECO:0000256" key="7">
    <source>
        <dbReference type="ARBA" id="ARBA00033417"/>
    </source>
</evidence>
<gene>
    <name evidence="11" type="ORF">HS088_TW10G00067</name>
</gene>
<dbReference type="InterPro" id="IPR044965">
    <property type="entry name" value="Glyco_hydro_17_plant"/>
</dbReference>
<evidence type="ECO:0000256" key="6">
    <source>
        <dbReference type="ARBA" id="ARBA00033335"/>
    </source>
</evidence>
<keyword evidence="5 9" id="KW-0326">Glycosidase</keyword>
<dbReference type="AlphaFoldDB" id="A0A7J7D406"/>
<dbReference type="Proteomes" id="UP000593562">
    <property type="component" value="Unassembled WGS sequence"/>
</dbReference>
<evidence type="ECO:0000256" key="1">
    <source>
        <dbReference type="ARBA" id="ARBA00000382"/>
    </source>
</evidence>
<dbReference type="Gene3D" id="3.20.20.80">
    <property type="entry name" value="Glycosidases"/>
    <property type="match status" value="1"/>
</dbReference>
<dbReference type="EMBL" id="JAAARO010000010">
    <property type="protein sequence ID" value="KAF5741072.1"/>
    <property type="molecule type" value="Genomic_DNA"/>
</dbReference>
<feature type="signal peptide" evidence="10">
    <location>
        <begin position="1"/>
        <end position="27"/>
    </location>
</feature>
<dbReference type="EC" id="3.2.1.39" evidence="3"/>
<dbReference type="SUPFAM" id="SSF51445">
    <property type="entry name" value="(Trans)glycosidases"/>
    <property type="match status" value="1"/>
</dbReference>
<evidence type="ECO:0000256" key="5">
    <source>
        <dbReference type="ARBA" id="ARBA00023295"/>
    </source>
</evidence>
<organism evidence="11 12">
    <name type="scientific">Tripterygium wilfordii</name>
    <name type="common">Thunder God vine</name>
    <dbReference type="NCBI Taxonomy" id="458696"/>
    <lineage>
        <taxon>Eukaryota</taxon>
        <taxon>Viridiplantae</taxon>
        <taxon>Streptophyta</taxon>
        <taxon>Embryophyta</taxon>
        <taxon>Tracheophyta</taxon>
        <taxon>Spermatophyta</taxon>
        <taxon>Magnoliopsida</taxon>
        <taxon>eudicotyledons</taxon>
        <taxon>Gunneridae</taxon>
        <taxon>Pentapetalae</taxon>
        <taxon>rosids</taxon>
        <taxon>fabids</taxon>
        <taxon>Celastrales</taxon>
        <taxon>Celastraceae</taxon>
        <taxon>Tripterygium</taxon>
    </lineage>
</organism>
<accession>A0A7J7D406</accession>